<evidence type="ECO:0000313" key="12">
    <source>
        <dbReference type="Proteomes" id="UP001159428"/>
    </source>
</evidence>
<evidence type="ECO:0000256" key="8">
    <source>
        <dbReference type="ARBA" id="ARBA00023331"/>
    </source>
</evidence>
<dbReference type="SMART" id="SM00131">
    <property type="entry name" value="KU"/>
    <property type="match status" value="1"/>
</dbReference>
<proteinExistence type="inferred from homology"/>
<name>A0AAU9WKX9_9CNID</name>
<comment type="subcellular location">
    <subcellularLocation>
        <location evidence="1">Nematocyst</location>
    </subcellularLocation>
    <subcellularLocation>
        <location evidence="2">Secreted</location>
    </subcellularLocation>
</comment>
<dbReference type="FunFam" id="4.10.410.10:FF:000021">
    <property type="entry name" value="Serine protease inhibitor, putative"/>
    <property type="match status" value="1"/>
</dbReference>
<dbReference type="PROSITE" id="PS00280">
    <property type="entry name" value="BPTI_KUNITZ_1"/>
    <property type="match status" value="1"/>
</dbReference>
<evidence type="ECO:0000256" key="2">
    <source>
        <dbReference type="ARBA" id="ARBA00004613"/>
    </source>
</evidence>
<dbReference type="PANTHER" id="PTHR10083:SF374">
    <property type="entry name" value="BPTI_KUNITZ INHIBITOR DOMAIN-CONTAINING PROTEIN"/>
    <property type="match status" value="1"/>
</dbReference>
<dbReference type="GO" id="GO:0005615">
    <property type="term" value="C:extracellular space"/>
    <property type="evidence" value="ECO:0007669"/>
    <property type="project" value="TreeGrafter"/>
</dbReference>
<dbReference type="SUPFAM" id="SSF57362">
    <property type="entry name" value="BPTI-like"/>
    <property type="match status" value="1"/>
</dbReference>
<keyword evidence="4" id="KW-0964">Secreted</keyword>
<comment type="similarity">
    <text evidence="3">Belongs to the venom Kunitz-type family. Sea anemone type 2 potassium channel toxin subfamily.</text>
</comment>
<dbReference type="EMBL" id="CALNXJ010000016">
    <property type="protein sequence ID" value="CAH3117388.1"/>
    <property type="molecule type" value="Genomic_DNA"/>
</dbReference>
<keyword evidence="12" id="KW-1185">Reference proteome</keyword>
<dbReference type="GO" id="GO:0042151">
    <property type="term" value="C:nematocyst"/>
    <property type="evidence" value="ECO:0007669"/>
    <property type="project" value="UniProtKB-SubCell"/>
</dbReference>
<evidence type="ECO:0000256" key="3">
    <source>
        <dbReference type="ARBA" id="ARBA00007226"/>
    </source>
</evidence>
<evidence type="ECO:0000313" key="11">
    <source>
        <dbReference type="EMBL" id="CAH3117388.1"/>
    </source>
</evidence>
<evidence type="ECO:0000256" key="9">
    <source>
        <dbReference type="SAM" id="SignalP"/>
    </source>
</evidence>
<dbReference type="Pfam" id="PF00014">
    <property type="entry name" value="Kunitz_BPTI"/>
    <property type="match status" value="1"/>
</dbReference>
<dbReference type="CDD" id="cd00109">
    <property type="entry name" value="Kunitz-type"/>
    <property type="match status" value="1"/>
</dbReference>
<organism evidence="11 12">
    <name type="scientific">Pocillopora meandrina</name>
    <dbReference type="NCBI Taxonomy" id="46732"/>
    <lineage>
        <taxon>Eukaryota</taxon>
        <taxon>Metazoa</taxon>
        <taxon>Cnidaria</taxon>
        <taxon>Anthozoa</taxon>
        <taxon>Hexacorallia</taxon>
        <taxon>Scleractinia</taxon>
        <taxon>Astrocoeniina</taxon>
        <taxon>Pocilloporidae</taxon>
        <taxon>Pocillopora</taxon>
    </lineage>
</organism>
<keyword evidence="8" id="KW-0166">Nematocyst</keyword>
<keyword evidence="7" id="KW-1015">Disulfide bond</keyword>
<dbReference type="Proteomes" id="UP001159428">
    <property type="component" value="Unassembled WGS sequence"/>
</dbReference>
<dbReference type="PRINTS" id="PR00759">
    <property type="entry name" value="BASICPTASE"/>
</dbReference>
<evidence type="ECO:0000256" key="4">
    <source>
        <dbReference type="ARBA" id="ARBA00022525"/>
    </source>
</evidence>
<dbReference type="Gene3D" id="4.10.410.10">
    <property type="entry name" value="Pancreatic trypsin inhibitor Kunitz domain"/>
    <property type="match status" value="1"/>
</dbReference>
<feature type="domain" description="BPTI/Kunitz inhibitor" evidence="10">
    <location>
        <begin position="23"/>
        <end position="73"/>
    </location>
</feature>
<protein>
    <recommendedName>
        <fullName evidence="10">BPTI/Kunitz inhibitor domain-containing protein</fullName>
    </recommendedName>
</protein>
<comment type="caution">
    <text evidence="11">The sequence shown here is derived from an EMBL/GenBank/DDBJ whole genome shotgun (WGS) entry which is preliminary data.</text>
</comment>
<keyword evidence="6" id="KW-0722">Serine protease inhibitor</keyword>
<keyword evidence="5" id="KW-0646">Protease inhibitor</keyword>
<evidence type="ECO:0000256" key="7">
    <source>
        <dbReference type="ARBA" id="ARBA00023157"/>
    </source>
</evidence>
<gene>
    <name evidence="11" type="ORF">PMEA_00007162</name>
</gene>
<feature type="chain" id="PRO_5043762488" description="BPTI/Kunitz inhibitor domain-containing protein" evidence="9">
    <location>
        <begin position="20"/>
        <end position="77"/>
    </location>
</feature>
<reference evidence="11 12" key="1">
    <citation type="submission" date="2022-05" db="EMBL/GenBank/DDBJ databases">
        <authorList>
            <consortium name="Genoscope - CEA"/>
            <person name="William W."/>
        </authorList>
    </citation>
    <scope>NUCLEOTIDE SEQUENCE [LARGE SCALE GENOMIC DNA]</scope>
</reference>
<sequence>MDKKILLIVILISSVLVQAKDICRLPPEKGPCRAYMPRYYFDAMVGQCKMFIYGGCGGNENNFRTEQDCGNKCYRRT</sequence>
<evidence type="ECO:0000256" key="5">
    <source>
        <dbReference type="ARBA" id="ARBA00022690"/>
    </source>
</evidence>
<evidence type="ECO:0000256" key="1">
    <source>
        <dbReference type="ARBA" id="ARBA00004532"/>
    </source>
</evidence>
<feature type="signal peptide" evidence="9">
    <location>
        <begin position="1"/>
        <end position="19"/>
    </location>
</feature>
<accession>A0AAU9WKX9</accession>
<dbReference type="InterPro" id="IPR002223">
    <property type="entry name" value="Kunitz_BPTI"/>
</dbReference>
<dbReference type="InterPro" id="IPR020901">
    <property type="entry name" value="Prtase_inh_Kunz-CS"/>
</dbReference>
<dbReference type="AlphaFoldDB" id="A0AAU9WKX9"/>
<dbReference type="PANTHER" id="PTHR10083">
    <property type="entry name" value="KUNITZ-TYPE PROTEASE INHIBITOR-RELATED"/>
    <property type="match status" value="1"/>
</dbReference>
<dbReference type="InterPro" id="IPR050098">
    <property type="entry name" value="TFPI/VKTCI-like"/>
</dbReference>
<evidence type="ECO:0000256" key="6">
    <source>
        <dbReference type="ARBA" id="ARBA00022900"/>
    </source>
</evidence>
<evidence type="ECO:0000259" key="10">
    <source>
        <dbReference type="PROSITE" id="PS50279"/>
    </source>
</evidence>
<keyword evidence="9" id="KW-0732">Signal</keyword>
<dbReference type="GO" id="GO:0004867">
    <property type="term" value="F:serine-type endopeptidase inhibitor activity"/>
    <property type="evidence" value="ECO:0007669"/>
    <property type="project" value="UniProtKB-KW"/>
</dbReference>
<dbReference type="InterPro" id="IPR036880">
    <property type="entry name" value="Kunitz_BPTI_sf"/>
</dbReference>
<dbReference type="GO" id="GO:0008200">
    <property type="term" value="F:ion channel inhibitor activity"/>
    <property type="evidence" value="ECO:0007669"/>
    <property type="project" value="UniProtKB-ARBA"/>
</dbReference>
<dbReference type="PROSITE" id="PS50279">
    <property type="entry name" value="BPTI_KUNITZ_2"/>
    <property type="match status" value="1"/>
</dbReference>